<keyword evidence="4" id="KW-1185">Reference proteome</keyword>
<gene>
    <name evidence="1" type="ORF">SAMN05661012_06492</name>
    <name evidence="2" type="ORF">SR876_29105</name>
</gene>
<dbReference type="PROSITE" id="PS51257">
    <property type="entry name" value="PROKAR_LIPOPROTEIN"/>
    <property type="match status" value="1"/>
</dbReference>
<accession>A0A1K1SZM0</accession>
<organism evidence="1 3">
    <name type="scientific">Chitinophaga sancti</name>
    <dbReference type="NCBI Taxonomy" id="1004"/>
    <lineage>
        <taxon>Bacteria</taxon>
        <taxon>Pseudomonadati</taxon>
        <taxon>Bacteroidota</taxon>
        <taxon>Chitinophagia</taxon>
        <taxon>Chitinophagales</taxon>
        <taxon>Chitinophagaceae</taxon>
        <taxon>Chitinophaga</taxon>
    </lineage>
</organism>
<evidence type="ECO:0000313" key="2">
    <source>
        <dbReference type="EMBL" id="WQG88992.1"/>
    </source>
</evidence>
<evidence type="ECO:0000313" key="3">
    <source>
        <dbReference type="Proteomes" id="UP000183788"/>
    </source>
</evidence>
<evidence type="ECO:0000313" key="1">
    <source>
        <dbReference type="EMBL" id="SFW89800.1"/>
    </source>
</evidence>
<dbReference type="AlphaFoldDB" id="A0A1K1SZM0"/>
<dbReference type="Proteomes" id="UP000183788">
    <property type="component" value="Unassembled WGS sequence"/>
</dbReference>
<reference evidence="1 3" key="1">
    <citation type="submission" date="2016-11" db="EMBL/GenBank/DDBJ databases">
        <authorList>
            <person name="Jaros S."/>
            <person name="Januszkiewicz K."/>
            <person name="Wedrychowicz H."/>
        </authorList>
    </citation>
    <scope>NUCLEOTIDE SEQUENCE [LARGE SCALE GENOMIC DNA]</scope>
    <source>
        <strain evidence="1 3">DSM 784</strain>
    </source>
</reference>
<proteinExistence type="predicted"/>
<dbReference type="Proteomes" id="UP001326715">
    <property type="component" value="Chromosome"/>
</dbReference>
<reference evidence="2 4" key="2">
    <citation type="submission" date="2023-11" db="EMBL/GenBank/DDBJ databases">
        <title>MicrobeMod: A computational toolkit for identifying prokaryotic methylation and restriction-modification with nanopore sequencing.</title>
        <authorList>
            <person name="Crits-Christoph A."/>
            <person name="Kang S.C."/>
            <person name="Lee H."/>
            <person name="Ostrov N."/>
        </authorList>
    </citation>
    <scope>NUCLEOTIDE SEQUENCE [LARGE SCALE GENOMIC DNA]</scope>
    <source>
        <strain evidence="2 4">ATCC 23090</strain>
    </source>
</reference>
<name>A0A1K1SZM0_9BACT</name>
<dbReference type="EMBL" id="CP140154">
    <property type="protein sequence ID" value="WQG88992.1"/>
    <property type="molecule type" value="Genomic_DNA"/>
</dbReference>
<sequence>MKKTFFLGVVIAISLLACNDRSLQKEDAQKILSANYDKDLTEDIQLTDEALYAKLKDSKLVADGYVALPPYSPNDVNKPIIKLTQKSEQFWTDHPAAGSKTCRVKIARQVVSGIKSIEIKDKTHAKVYYQISYTDLTPFAELYPGVGKDSSEHADNFTFNGNWALCQ</sequence>
<dbReference type="EMBL" id="FPIZ01000043">
    <property type="protein sequence ID" value="SFW89800.1"/>
    <property type="molecule type" value="Genomic_DNA"/>
</dbReference>
<evidence type="ECO:0000313" key="4">
    <source>
        <dbReference type="Proteomes" id="UP001326715"/>
    </source>
</evidence>
<protein>
    <submittedName>
        <fullName evidence="1">Uncharacterized protein</fullName>
    </submittedName>
</protein>
<dbReference type="RefSeq" id="WP_143150980.1">
    <property type="nucleotide sequence ID" value="NZ_CP139972.1"/>
</dbReference>